<keyword evidence="3" id="KW-1185">Reference proteome</keyword>
<dbReference type="OrthoDB" id="526867at2"/>
<dbReference type="InterPro" id="IPR006869">
    <property type="entry name" value="DUF547"/>
</dbReference>
<comment type="caution">
    <text evidence="2">The sequence shown here is derived from an EMBL/GenBank/DDBJ whole genome shotgun (WGS) entry which is preliminary data.</text>
</comment>
<dbReference type="InterPro" id="IPR036249">
    <property type="entry name" value="Thioredoxin-like_sf"/>
</dbReference>
<dbReference type="Gene3D" id="3.40.30.10">
    <property type="entry name" value="Glutaredoxin"/>
    <property type="match status" value="1"/>
</dbReference>
<reference evidence="2 3" key="1">
    <citation type="submission" date="2019-03" db="EMBL/GenBank/DDBJ databases">
        <authorList>
            <person name="Kim M.K.M."/>
        </authorList>
    </citation>
    <scope>NUCLEOTIDE SEQUENCE [LARGE SCALE GENOMIC DNA]</scope>
    <source>
        <strain evidence="2 3">17J68-15</strain>
    </source>
</reference>
<evidence type="ECO:0000259" key="1">
    <source>
        <dbReference type="PROSITE" id="PS51352"/>
    </source>
</evidence>
<gene>
    <name evidence="2" type="ORF">E0486_08230</name>
</gene>
<dbReference type="EMBL" id="SKFH01000010">
    <property type="protein sequence ID" value="TCZ72758.1"/>
    <property type="molecule type" value="Genomic_DNA"/>
</dbReference>
<dbReference type="Proteomes" id="UP000295164">
    <property type="component" value="Unassembled WGS sequence"/>
</dbReference>
<dbReference type="PANTHER" id="PTHR46361:SF3">
    <property type="entry name" value="ELECTRON CARRIER_ PROTEIN DISULFIDE OXIDOREDUCTASE"/>
    <property type="match status" value="1"/>
</dbReference>
<dbReference type="PANTHER" id="PTHR46361">
    <property type="entry name" value="ELECTRON CARRIER/ PROTEIN DISULFIDE OXIDOREDUCTASE"/>
    <property type="match status" value="1"/>
</dbReference>
<sequence length="443" mass="48887">MALFSLHKKNRRPRRIKTMKVGTTILFLLLCCNILTAQTPYRLGSKVADVALSPVLNRSEPSTRFDSLRGRITILDFFATWCVPCIRALPRLQELQDKNPDVLRVVLVATESPAKLRAFLAKNPVRLPLVADSAETFSARFAPPSYPYTLVLDSAGNIVAVTEAGLISDAALSYWLSKNSDGATAGSSAPTAPAASAAVPAPSRRSANAVVQLSQDFVYAARTGEPIDGYLSRLRNLAPADLKSALPNDDARKAFWINLYNGFVQASLRKDPSRYNRRKEFFTDKTFNVAGHDLSLDDIQHGILRRSRTRSGGVAYIRIPLPDAFETAQRVDEVDYRIHFALNCGAKSCPPIAYYSPEDVSKQLDVATNNYLRNEVVSSPSDNIVDVPAVMGWYRNDFGGKQGIRKLLQEKGLIRAGAKPNLRFQPYNWSLELDTKILNTPGG</sequence>
<dbReference type="Pfam" id="PF04784">
    <property type="entry name" value="DUF547"/>
    <property type="match status" value="1"/>
</dbReference>
<evidence type="ECO:0000313" key="2">
    <source>
        <dbReference type="EMBL" id="TCZ72758.1"/>
    </source>
</evidence>
<organism evidence="2 3">
    <name type="scientific">Flaviaesturariibacter aridisoli</name>
    <dbReference type="NCBI Taxonomy" id="2545761"/>
    <lineage>
        <taxon>Bacteria</taxon>
        <taxon>Pseudomonadati</taxon>
        <taxon>Bacteroidota</taxon>
        <taxon>Chitinophagia</taxon>
        <taxon>Chitinophagales</taxon>
        <taxon>Chitinophagaceae</taxon>
        <taxon>Flaviaestuariibacter</taxon>
    </lineage>
</organism>
<dbReference type="GO" id="GO:0016209">
    <property type="term" value="F:antioxidant activity"/>
    <property type="evidence" value="ECO:0007669"/>
    <property type="project" value="InterPro"/>
</dbReference>
<dbReference type="InterPro" id="IPR000866">
    <property type="entry name" value="AhpC/TSA"/>
</dbReference>
<dbReference type="PROSITE" id="PS51352">
    <property type="entry name" value="THIOREDOXIN_2"/>
    <property type="match status" value="1"/>
</dbReference>
<accession>A0A4R4E548</accession>
<name>A0A4R4E548_9BACT</name>
<dbReference type="CDD" id="cd02966">
    <property type="entry name" value="TlpA_like_family"/>
    <property type="match status" value="1"/>
</dbReference>
<dbReference type="RefSeq" id="WP_131851681.1">
    <property type="nucleotide sequence ID" value="NZ_SKFH01000010.1"/>
</dbReference>
<dbReference type="InterPro" id="IPR013766">
    <property type="entry name" value="Thioredoxin_domain"/>
</dbReference>
<dbReference type="AlphaFoldDB" id="A0A4R4E548"/>
<dbReference type="SUPFAM" id="SSF52833">
    <property type="entry name" value="Thioredoxin-like"/>
    <property type="match status" value="1"/>
</dbReference>
<dbReference type="GO" id="GO:0016491">
    <property type="term" value="F:oxidoreductase activity"/>
    <property type="evidence" value="ECO:0007669"/>
    <property type="project" value="InterPro"/>
</dbReference>
<evidence type="ECO:0000313" key="3">
    <source>
        <dbReference type="Proteomes" id="UP000295164"/>
    </source>
</evidence>
<protein>
    <submittedName>
        <fullName evidence="2">DUF547 domain-containing protein</fullName>
    </submittedName>
</protein>
<feature type="domain" description="Thioredoxin" evidence="1">
    <location>
        <begin position="41"/>
        <end position="181"/>
    </location>
</feature>
<dbReference type="Pfam" id="PF00578">
    <property type="entry name" value="AhpC-TSA"/>
    <property type="match status" value="1"/>
</dbReference>
<proteinExistence type="predicted"/>